<feature type="compositionally biased region" description="Polar residues" evidence="1">
    <location>
        <begin position="46"/>
        <end position="57"/>
    </location>
</feature>
<proteinExistence type="predicted"/>
<evidence type="ECO:0000313" key="3">
    <source>
        <dbReference type="Proteomes" id="UP001500730"/>
    </source>
</evidence>
<organism evidence="2 3">
    <name type="scientific">Terrabacter carboxydivorans</name>
    <dbReference type="NCBI Taxonomy" id="619730"/>
    <lineage>
        <taxon>Bacteria</taxon>
        <taxon>Bacillati</taxon>
        <taxon>Actinomycetota</taxon>
        <taxon>Actinomycetes</taxon>
        <taxon>Micrococcales</taxon>
        <taxon>Intrasporangiaceae</taxon>
        <taxon>Terrabacter</taxon>
    </lineage>
</organism>
<reference evidence="2 3" key="1">
    <citation type="journal article" date="2019" name="Int. J. Syst. Evol. Microbiol.">
        <title>The Global Catalogue of Microorganisms (GCM) 10K type strain sequencing project: providing services to taxonomists for standard genome sequencing and annotation.</title>
        <authorList>
            <consortium name="The Broad Institute Genomics Platform"/>
            <consortium name="The Broad Institute Genome Sequencing Center for Infectious Disease"/>
            <person name="Wu L."/>
            <person name="Ma J."/>
        </authorList>
    </citation>
    <scope>NUCLEOTIDE SEQUENCE [LARGE SCALE GENOMIC DNA]</scope>
    <source>
        <strain evidence="2 3">JCM 16259</strain>
    </source>
</reference>
<name>A0ABN3MIE5_9MICO</name>
<keyword evidence="3" id="KW-1185">Reference proteome</keyword>
<comment type="caution">
    <text evidence="2">The sequence shown here is derived from an EMBL/GenBank/DDBJ whole genome shotgun (WGS) entry which is preliminary data.</text>
</comment>
<evidence type="ECO:0000256" key="1">
    <source>
        <dbReference type="SAM" id="MobiDB-lite"/>
    </source>
</evidence>
<accession>A0ABN3MIE5</accession>
<evidence type="ECO:0000313" key="2">
    <source>
        <dbReference type="EMBL" id="GAA2502465.1"/>
    </source>
</evidence>
<feature type="region of interest" description="Disordered" evidence="1">
    <location>
        <begin position="1"/>
        <end position="63"/>
    </location>
</feature>
<protein>
    <submittedName>
        <fullName evidence="2">Uncharacterized protein</fullName>
    </submittedName>
</protein>
<dbReference type="EMBL" id="BAAARE010000038">
    <property type="protein sequence ID" value="GAA2502465.1"/>
    <property type="molecule type" value="Genomic_DNA"/>
</dbReference>
<dbReference type="Proteomes" id="UP001500730">
    <property type="component" value="Unassembled WGS sequence"/>
</dbReference>
<sequence length="63" mass="6695">MPGSLDQQPEGVAVSELGADPFTRDAPEEDSLGTNPTNEPTRKTGAGSSEAETQHLTQAWRMP</sequence>
<gene>
    <name evidence="2" type="ORF">GCM10009858_45740</name>
</gene>